<evidence type="ECO:0000259" key="3">
    <source>
        <dbReference type="Pfam" id="PF13399"/>
    </source>
</evidence>
<proteinExistence type="predicted"/>
<reference evidence="4" key="1">
    <citation type="submission" date="2016-06" db="EMBL/GenBank/DDBJ databases">
        <title>Identification of putative biosynthetic pathways for the production of bioactive secondary metabolites by the marine actinomycete Kocuria kristinae RUTW2-3.</title>
        <authorList>
            <person name="Waterworth S.C."/>
            <person name="Walmsley T.A."/>
            <person name="Matongo T."/>
            <person name="Davies-Coleman M.T."/>
            <person name="Dorrington R.A."/>
        </authorList>
    </citation>
    <scope>NUCLEOTIDE SEQUENCE [LARGE SCALE GENOMIC DNA]</scope>
    <source>
        <strain evidence="4">RUTW2-3</strain>
    </source>
</reference>
<feature type="compositionally biased region" description="Low complexity" evidence="1">
    <location>
        <begin position="94"/>
        <end position="130"/>
    </location>
</feature>
<dbReference type="Gene3D" id="3.30.70.2390">
    <property type="match status" value="1"/>
</dbReference>
<sequence>MSRIASPRGAQPRPDQREDSMAETEEYAPDDFDEVPADSAHRGVYRAAAPAKAVSRRTTGAVILAGALALVLGALMFIYQPRSAAPEAQSESTQSEPVASASASSVAQASATEQESAAAQASADPSADPEITVGVYNSGQDAGAAGVAAQTLTAQGWTVSEVGNWSGPAVQEGTVYYRSGAEAQARRVALDLGLSTVRASEEWSAQVTVVLTHG</sequence>
<dbReference type="AlphaFoldDB" id="A0A199NVT1"/>
<dbReference type="EMBL" id="LJBJ02000001">
    <property type="protein sequence ID" value="OAX52826.1"/>
    <property type="molecule type" value="Genomic_DNA"/>
</dbReference>
<evidence type="ECO:0000256" key="1">
    <source>
        <dbReference type="SAM" id="MobiDB-lite"/>
    </source>
</evidence>
<keyword evidence="2" id="KW-1133">Transmembrane helix</keyword>
<evidence type="ECO:0000313" key="5">
    <source>
        <dbReference type="Proteomes" id="UP000053171"/>
    </source>
</evidence>
<dbReference type="InterPro" id="IPR027381">
    <property type="entry name" value="LytR/CpsA/Psr_C"/>
</dbReference>
<evidence type="ECO:0000313" key="4">
    <source>
        <dbReference type="EMBL" id="OAX52826.1"/>
    </source>
</evidence>
<feature type="transmembrane region" description="Helical" evidence="2">
    <location>
        <begin position="61"/>
        <end position="79"/>
    </location>
</feature>
<accession>A0A199NVT1</accession>
<keyword evidence="5" id="KW-1185">Reference proteome</keyword>
<dbReference type="RefSeq" id="WP_064724909.1">
    <property type="nucleotide sequence ID" value="NZ_JBFBMA010000002.1"/>
</dbReference>
<protein>
    <recommendedName>
        <fullName evidence="3">LytR/CpsA/Psr regulator C-terminal domain-containing protein</fullName>
    </recommendedName>
</protein>
<keyword evidence="2" id="KW-0472">Membrane</keyword>
<feature type="region of interest" description="Disordered" evidence="1">
    <location>
        <begin position="88"/>
        <end position="135"/>
    </location>
</feature>
<organism evidence="4 5">
    <name type="scientific">Rothia kristinae</name>
    <dbReference type="NCBI Taxonomy" id="37923"/>
    <lineage>
        <taxon>Bacteria</taxon>
        <taxon>Bacillati</taxon>
        <taxon>Actinomycetota</taxon>
        <taxon>Actinomycetes</taxon>
        <taxon>Micrococcales</taxon>
        <taxon>Micrococcaceae</taxon>
        <taxon>Rothia</taxon>
    </lineage>
</organism>
<name>A0A199NVT1_9MICC</name>
<dbReference type="Proteomes" id="UP000053171">
    <property type="component" value="Unassembled WGS sequence"/>
</dbReference>
<comment type="caution">
    <text evidence="4">The sequence shown here is derived from an EMBL/GenBank/DDBJ whole genome shotgun (WGS) entry which is preliminary data.</text>
</comment>
<gene>
    <name evidence="4" type="ORF">AN277_0200070</name>
</gene>
<feature type="domain" description="LytR/CpsA/Psr regulator C-terminal" evidence="3">
    <location>
        <begin position="130"/>
        <end position="213"/>
    </location>
</feature>
<keyword evidence="2" id="KW-0812">Transmembrane</keyword>
<feature type="region of interest" description="Disordered" evidence="1">
    <location>
        <begin position="1"/>
        <end position="37"/>
    </location>
</feature>
<dbReference type="Pfam" id="PF13399">
    <property type="entry name" value="LytR_C"/>
    <property type="match status" value="1"/>
</dbReference>
<evidence type="ECO:0000256" key="2">
    <source>
        <dbReference type="SAM" id="Phobius"/>
    </source>
</evidence>
<feature type="compositionally biased region" description="Acidic residues" evidence="1">
    <location>
        <begin position="21"/>
        <end position="36"/>
    </location>
</feature>